<feature type="domain" description="Serine aminopeptidase S33" evidence="1">
    <location>
        <begin position="25"/>
        <end position="285"/>
    </location>
</feature>
<dbReference type="SUPFAM" id="SSF53474">
    <property type="entry name" value="alpha/beta-Hydrolases"/>
    <property type="match status" value="1"/>
</dbReference>
<reference evidence="2" key="1">
    <citation type="submission" date="2022-01" db="EMBL/GenBank/DDBJ databases">
        <authorList>
            <person name="Karlyshev A.V."/>
            <person name="Jaspars M."/>
        </authorList>
    </citation>
    <scope>NUCLEOTIDE SEQUENCE</scope>
    <source>
        <strain evidence="2">AGSA3-2</strain>
    </source>
</reference>
<dbReference type="InterPro" id="IPR022742">
    <property type="entry name" value="Hydrolase_4"/>
</dbReference>
<name>A0A9Q3W3S2_9GAMM</name>
<dbReference type="RefSeq" id="WP_022994280.1">
    <property type="nucleotide sequence ID" value="NZ_CBDDTQ010000005.1"/>
</dbReference>
<dbReference type="InterPro" id="IPR051044">
    <property type="entry name" value="MAG_DAG_Lipase"/>
</dbReference>
<dbReference type="EMBL" id="JAJVKT010000008">
    <property type="protein sequence ID" value="MCE7508698.1"/>
    <property type="molecule type" value="Genomic_DNA"/>
</dbReference>
<evidence type="ECO:0000259" key="1">
    <source>
        <dbReference type="Pfam" id="PF12146"/>
    </source>
</evidence>
<proteinExistence type="predicted"/>
<protein>
    <submittedName>
        <fullName evidence="2">Lysophospholipase</fullName>
    </submittedName>
</protein>
<accession>A0A9Q3W3S2</accession>
<dbReference type="PANTHER" id="PTHR11614">
    <property type="entry name" value="PHOSPHOLIPASE-RELATED"/>
    <property type="match status" value="1"/>
</dbReference>
<dbReference type="Gene3D" id="3.40.50.1820">
    <property type="entry name" value="alpha/beta hydrolase"/>
    <property type="match status" value="1"/>
</dbReference>
<keyword evidence="3" id="KW-1185">Reference proteome</keyword>
<sequence>MSKQLLSITAIDNHVIGVHHWPAQDAAGTLVWLHGMAEHGGRYGALGETLSEHGWNLYCPDHRGHGTSIDDNAPRGHFADEDGWDKVIGDILQVLEHVKPDRGPLVLGGHSMGSFLALAAAEQAAEQLGGLVLCGSDSHSPWFYRAMTLLMGWQRRRHGARGHSPLVHKMTFQTWAASIADARTEFDWLSTDQDQVDAYIADPACGFECTTSTWLALISALAQIQSGEQLARLPSLLPILLLGGRQDPMSNKGKGMDRLEHILKRRHQHLERLDCPSGRHEILNDYCAPEVRQTLLQWLANL</sequence>
<evidence type="ECO:0000313" key="2">
    <source>
        <dbReference type="EMBL" id="MCE7508698.1"/>
    </source>
</evidence>
<evidence type="ECO:0000313" key="3">
    <source>
        <dbReference type="Proteomes" id="UP001107961"/>
    </source>
</evidence>
<dbReference type="AlphaFoldDB" id="A0A9Q3W3S2"/>
<organism evidence="2 3">
    <name type="scientific">Alloalcanivorax xenomutans</name>
    <dbReference type="NCBI Taxonomy" id="1094342"/>
    <lineage>
        <taxon>Bacteria</taxon>
        <taxon>Pseudomonadati</taxon>
        <taxon>Pseudomonadota</taxon>
        <taxon>Gammaproteobacteria</taxon>
        <taxon>Oceanospirillales</taxon>
        <taxon>Alcanivoracaceae</taxon>
        <taxon>Alloalcanivorax</taxon>
    </lineage>
</organism>
<dbReference type="Proteomes" id="UP001107961">
    <property type="component" value="Unassembled WGS sequence"/>
</dbReference>
<dbReference type="GeneID" id="94687039"/>
<comment type="caution">
    <text evidence="2">The sequence shown here is derived from an EMBL/GenBank/DDBJ whole genome shotgun (WGS) entry which is preliminary data.</text>
</comment>
<dbReference type="Pfam" id="PF12146">
    <property type="entry name" value="Hydrolase_4"/>
    <property type="match status" value="1"/>
</dbReference>
<dbReference type="KEGG" id="axe:P40_12060"/>
<dbReference type="InterPro" id="IPR029058">
    <property type="entry name" value="AB_hydrolase_fold"/>
</dbReference>
<gene>
    <name evidence="2" type="ORF">LZG35_08620</name>
</gene>